<dbReference type="PANTHER" id="PTHR42693:SF33">
    <property type="entry name" value="ARYLSULFATASE"/>
    <property type="match status" value="1"/>
</dbReference>
<dbReference type="PROSITE" id="PS00523">
    <property type="entry name" value="SULFATASE_1"/>
    <property type="match status" value="1"/>
</dbReference>
<dbReference type="Pfam" id="PF00884">
    <property type="entry name" value="Sulfatase"/>
    <property type="match status" value="1"/>
</dbReference>
<evidence type="ECO:0000256" key="2">
    <source>
        <dbReference type="ARBA" id="ARBA00022723"/>
    </source>
</evidence>
<keyword evidence="7" id="KW-1185">Reference proteome</keyword>
<evidence type="ECO:0000256" key="3">
    <source>
        <dbReference type="ARBA" id="ARBA00022801"/>
    </source>
</evidence>
<dbReference type="RefSeq" id="WP_167638910.1">
    <property type="nucleotide sequence ID" value="NZ_JAATOP010000011.1"/>
</dbReference>
<comment type="similarity">
    <text evidence="1">Belongs to the sulfatase family.</text>
</comment>
<keyword evidence="3" id="KW-0378">Hydrolase</keyword>
<dbReference type="EMBL" id="JAATOP010000011">
    <property type="protein sequence ID" value="NIY73523.1"/>
    <property type="molecule type" value="Genomic_DNA"/>
</dbReference>
<dbReference type="SUPFAM" id="SSF53649">
    <property type="entry name" value="Alkaline phosphatase-like"/>
    <property type="match status" value="1"/>
</dbReference>
<evidence type="ECO:0000313" key="6">
    <source>
        <dbReference type="EMBL" id="NIY73523.1"/>
    </source>
</evidence>
<proteinExistence type="inferred from homology"/>
<name>A0ABX0VZJ8_9RHOB</name>
<dbReference type="PANTHER" id="PTHR42693">
    <property type="entry name" value="ARYLSULFATASE FAMILY MEMBER"/>
    <property type="match status" value="1"/>
</dbReference>
<evidence type="ECO:0000256" key="4">
    <source>
        <dbReference type="ARBA" id="ARBA00022837"/>
    </source>
</evidence>
<sequence length="460" mass="50406">MRPNIILLIADDHRFETLGVSGCEGIATPHLDALAAGGAHFMRAHCQGGMHPAVCSPSRASLLTGRNIFAASQDPGGLHFGGKAFAIPEDMQTMPQLLRQAGYRTHAIGKWHNDRASFARSFSSASKVMFGGMSDHDRVPLHDFDPTGEYSENNAVIGEGFSTDLFREAAHEFLCEAANDQPFFMQVAFTAPHDPRTPPLEVAVSPKAVTLPANFAPAHSFDNGEMLVRDELLEAVPRDPEAVRQHIADYYGMVQHLDHAIGKIIDTLNETGQRENTVVIYTADHGIALGQHGLMGKQNLYQHSVQVPLMINGRGFKPTVREDLVWHADTAATILDIAGVPSEYAADGTSLIGPTHTEHLFGVHGISQRSVRTERWKYIAYLPNPEPVMGPSANGRTSRGCFAEQLFDLDSDPCEMANLIAQQDLRNVRSDLIESLFAWQRSVNDPLAERTREFLKGAGE</sequence>
<keyword evidence="4" id="KW-0106">Calcium</keyword>
<dbReference type="InterPro" id="IPR024607">
    <property type="entry name" value="Sulfatase_CS"/>
</dbReference>
<keyword evidence="2" id="KW-0479">Metal-binding</keyword>
<organism evidence="6 7">
    <name type="scientific">Marivivens donghaensis</name>
    <dbReference type="NCBI Taxonomy" id="1699413"/>
    <lineage>
        <taxon>Bacteria</taxon>
        <taxon>Pseudomonadati</taxon>
        <taxon>Pseudomonadota</taxon>
        <taxon>Alphaproteobacteria</taxon>
        <taxon>Rhodobacterales</taxon>
        <taxon>Paracoccaceae</taxon>
        <taxon>Marivivens group</taxon>
        <taxon>Marivivens</taxon>
    </lineage>
</organism>
<dbReference type="Proteomes" id="UP000709466">
    <property type="component" value="Unassembled WGS sequence"/>
</dbReference>
<evidence type="ECO:0000256" key="1">
    <source>
        <dbReference type="ARBA" id="ARBA00008779"/>
    </source>
</evidence>
<reference evidence="6 7" key="1">
    <citation type="submission" date="2020-03" db="EMBL/GenBank/DDBJ databases">
        <title>Bacterial isolates of synthetic phycosphere.</title>
        <authorList>
            <person name="Fu H."/>
            <person name="Moran M.A."/>
        </authorList>
    </citation>
    <scope>NUCLEOTIDE SEQUENCE [LARGE SCALE GENOMIC DNA]</scope>
    <source>
        <strain evidence="6 7">HF1</strain>
    </source>
</reference>
<protein>
    <submittedName>
        <fullName evidence="6">Sulfatase-like hydrolase/transferase</fullName>
    </submittedName>
</protein>
<dbReference type="InterPro" id="IPR050738">
    <property type="entry name" value="Sulfatase"/>
</dbReference>
<dbReference type="InterPro" id="IPR000917">
    <property type="entry name" value="Sulfatase_N"/>
</dbReference>
<accession>A0ABX0VZJ8</accession>
<gene>
    <name evidence="6" type="ORF">HCZ30_13910</name>
</gene>
<dbReference type="PROSITE" id="PS00149">
    <property type="entry name" value="SULFATASE_2"/>
    <property type="match status" value="1"/>
</dbReference>
<feature type="domain" description="Sulfatase N-terminal" evidence="5">
    <location>
        <begin position="3"/>
        <end position="340"/>
    </location>
</feature>
<evidence type="ECO:0000259" key="5">
    <source>
        <dbReference type="Pfam" id="PF00884"/>
    </source>
</evidence>
<comment type="caution">
    <text evidence="6">The sequence shown here is derived from an EMBL/GenBank/DDBJ whole genome shotgun (WGS) entry which is preliminary data.</text>
</comment>
<evidence type="ECO:0000313" key="7">
    <source>
        <dbReference type="Proteomes" id="UP000709466"/>
    </source>
</evidence>
<dbReference type="Gene3D" id="3.40.720.10">
    <property type="entry name" value="Alkaline Phosphatase, subunit A"/>
    <property type="match status" value="1"/>
</dbReference>
<dbReference type="InterPro" id="IPR017850">
    <property type="entry name" value="Alkaline_phosphatase_core_sf"/>
</dbReference>